<organism evidence="1">
    <name type="scientific">Sesamum angustifolium</name>
    <dbReference type="NCBI Taxonomy" id="2727405"/>
    <lineage>
        <taxon>Eukaryota</taxon>
        <taxon>Viridiplantae</taxon>
        <taxon>Streptophyta</taxon>
        <taxon>Embryophyta</taxon>
        <taxon>Tracheophyta</taxon>
        <taxon>Spermatophyta</taxon>
        <taxon>Magnoliopsida</taxon>
        <taxon>eudicotyledons</taxon>
        <taxon>Gunneridae</taxon>
        <taxon>Pentapetalae</taxon>
        <taxon>asterids</taxon>
        <taxon>lamiids</taxon>
        <taxon>Lamiales</taxon>
        <taxon>Pedaliaceae</taxon>
        <taxon>Sesamum</taxon>
    </lineage>
</organism>
<protein>
    <submittedName>
        <fullName evidence="1">Uncharacterized protein</fullName>
    </submittedName>
</protein>
<dbReference type="EMBL" id="JACGWK010000013">
    <property type="protein sequence ID" value="KAL0318742.1"/>
    <property type="molecule type" value="Genomic_DNA"/>
</dbReference>
<evidence type="ECO:0000313" key="1">
    <source>
        <dbReference type="EMBL" id="KAL0318742.1"/>
    </source>
</evidence>
<gene>
    <name evidence="1" type="ORF">Sangu_2030400</name>
</gene>
<dbReference type="AlphaFoldDB" id="A0AAW2LJ98"/>
<sequence>MKQPSKLPLKGFVPSTQEEEGGYEAMIIDKNGFDPKAFKLLIKVGYNPKENLKLGKLSPEATNKKLHGLDVTQVMLKKNKHAIQDSRVGLDFTLPKPIHIAIKRPSNNYVVEGCSSTKDDMKKEKQRDSVFNRLGPHEIMIHGTTNKQSVFNRLGPHKKAVYQKKCMFKVAASSKDIKSSHTQKLRILIPSRMRR</sequence>
<reference evidence="1" key="1">
    <citation type="submission" date="2020-06" db="EMBL/GenBank/DDBJ databases">
        <authorList>
            <person name="Li T."/>
            <person name="Hu X."/>
            <person name="Zhang T."/>
            <person name="Song X."/>
            <person name="Zhang H."/>
            <person name="Dai N."/>
            <person name="Sheng W."/>
            <person name="Hou X."/>
            <person name="Wei L."/>
        </authorList>
    </citation>
    <scope>NUCLEOTIDE SEQUENCE</scope>
    <source>
        <strain evidence="1">G01</strain>
        <tissue evidence="1">Leaf</tissue>
    </source>
</reference>
<reference evidence="1" key="2">
    <citation type="journal article" date="2024" name="Plant">
        <title>Genomic evolution and insights into agronomic trait innovations of Sesamum species.</title>
        <authorList>
            <person name="Miao H."/>
            <person name="Wang L."/>
            <person name="Qu L."/>
            <person name="Liu H."/>
            <person name="Sun Y."/>
            <person name="Le M."/>
            <person name="Wang Q."/>
            <person name="Wei S."/>
            <person name="Zheng Y."/>
            <person name="Lin W."/>
            <person name="Duan Y."/>
            <person name="Cao H."/>
            <person name="Xiong S."/>
            <person name="Wang X."/>
            <person name="Wei L."/>
            <person name="Li C."/>
            <person name="Ma Q."/>
            <person name="Ju M."/>
            <person name="Zhao R."/>
            <person name="Li G."/>
            <person name="Mu C."/>
            <person name="Tian Q."/>
            <person name="Mei H."/>
            <person name="Zhang T."/>
            <person name="Gao T."/>
            <person name="Zhang H."/>
        </authorList>
    </citation>
    <scope>NUCLEOTIDE SEQUENCE</scope>
    <source>
        <strain evidence="1">G01</strain>
    </source>
</reference>
<accession>A0AAW2LJ98</accession>
<name>A0AAW2LJ98_9LAMI</name>
<comment type="caution">
    <text evidence="1">The sequence shown here is derived from an EMBL/GenBank/DDBJ whole genome shotgun (WGS) entry which is preliminary data.</text>
</comment>
<proteinExistence type="predicted"/>